<feature type="domain" description="Endonuclease/exonuclease/phosphatase" evidence="1">
    <location>
        <begin position="17"/>
        <end position="295"/>
    </location>
</feature>
<proteinExistence type="predicted"/>
<keyword evidence="2" id="KW-0255">Endonuclease</keyword>
<dbReference type="Gene3D" id="3.60.10.10">
    <property type="entry name" value="Endonuclease/exonuclease/phosphatase"/>
    <property type="match status" value="1"/>
</dbReference>
<keyword evidence="3" id="KW-1185">Reference proteome</keyword>
<organism evidence="2 3">
    <name type="scientific">Dongia sedimenti</name>
    <dbReference type="NCBI Taxonomy" id="3064282"/>
    <lineage>
        <taxon>Bacteria</taxon>
        <taxon>Pseudomonadati</taxon>
        <taxon>Pseudomonadota</taxon>
        <taxon>Alphaproteobacteria</taxon>
        <taxon>Rhodospirillales</taxon>
        <taxon>Dongiaceae</taxon>
        <taxon>Dongia</taxon>
    </lineage>
</organism>
<dbReference type="PANTHER" id="PTHR14859">
    <property type="entry name" value="CALCOFLUOR WHITE HYPERSENSITIVE PROTEIN PRECURSOR"/>
    <property type="match status" value="1"/>
</dbReference>
<sequence>MNVQLFDKRWRMRLVGYNTQFSRGRDGRIDVDRIVTAVREADIIALQEIERHWLRSGETDQPAEIAARLPKHHWVYGPYFDVDASQVAADGAVTNRRRQFGVMTLSRWPILSSRLHILPKFKTAPVFNMVAGFLETVIDAPGGPLRHYNIHLTDVTPDERLAQIARLFDVLWSAPKEGGAWTGFDGDWQTENPPPMPADAIVTGDFNLVAGSPEYEALVGPKDRDFGYGRVDVGHRLVDAWVATGHREDEGITFPAAVERGYERGFRIDYSFVTLGLVPRLRACRIDNDAPGSDHQPVWIELA</sequence>
<name>A0ABU0YPP2_9PROT</name>
<evidence type="ECO:0000313" key="2">
    <source>
        <dbReference type="EMBL" id="MDQ7249696.1"/>
    </source>
</evidence>
<keyword evidence="2" id="KW-0378">Hydrolase</keyword>
<dbReference type="InterPro" id="IPR051916">
    <property type="entry name" value="GPI-anchor_lipid_remodeler"/>
</dbReference>
<evidence type="ECO:0000259" key="1">
    <source>
        <dbReference type="Pfam" id="PF03372"/>
    </source>
</evidence>
<dbReference type="RefSeq" id="WP_379957919.1">
    <property type="nucleotide sequence ID" value="NZ_JAUYVI010000005.1"/>
</dbReference>
<dbReference type="InterPro" id="IPR005135">
    <property type="entry name" value="Endo/exonuclease/phosphatase"/>
</dbReference>
<dbReference type="Proteomes" id="UP001230156">
    <property type="component" value="Unassembled WGS sequence"/>
</dbReference>
<dbReference type="Pfam" id="PF03372">
    <property type="entry name" value="Exo_endo_phos"/>
    <property type="match status" value="1"/>
</dbReference>
<dbReference type="InterPro" id="IPR036691">
    <property type="entry name" value="Endo/exonu/phosph_ase_sf"/>
</dbReference>
<evidence type="ECO:0000313" key="3">
    <source>
        <dbReference type="Proteomes" id="UP001230156"/>
    </source>
</evidence>
<dbReference type="SUPFAM" id="SSF56219">
    <property type="entry name" value="DNase I-like"/>
    <property type="match status" value="1"/>
</dbReference>
<gene>
    <name evidence="2" type="ORF">Q8A70_18550</name>
</gene>
<reference evidence="3" key="1">
    <citation type="submission" date="2023-08" db="EMBL/GenBank/DDBJ databases">
        <title>Rhodospirillaceae gen. nov., a novel taxon isolated from the Yangtze River Yuezi River estuary sludge.</title>
        <authorList>
            <person name="Ruan L."/>
        </authorList>
    </citation>
    <scope>NUCLEOTIDE SEQUENCE [LARGE SCALE GENOMIC DNA]</scope>
    <source>
        <strain evidence="3">R-7</strain>
    </source>
</reference>
<dbReference type="GO" id="GO:0004519">
    <property type="term" value="F:endonuclease activity"/>
    <property type="evidence" value="ECO:0007669"/>
    <property type="project" value="UniProtKB-KW"/>
</dbReference>
<dbReference type="EMBL" id="JAUYVI010000005">
    <property type="protein sequence ID" value="MDQ7249696.1"/>
    <property type="molecule type" value="Genomic_DNA"/>
</dbReference>
<protein>
    <submittedName>
        <fullName evidence="2">Endonuclease/exonuclease/phosphatase family protein</fullName>
    </submittedName>
</protein>
<accession>A0ABU0YPP2</accession>
<keyword evidence="2" id="KW-0540">Nuclease</keyword>
<comment type="caution">
    <text evidence="2">The sequence shown here is derived from an EMBL/GenBank/DDBJ whole genome shotgun (WGS) entry which is preliminary data.</text>
</comment>
<dbReference type="PANTHER" id="PTHR14859:SF15">
    <property type="entry name" value="ENDONUCLEASE_EXONUCLEASE_PHOSPHATASE DOMAIN-CONTAINING PROTEIN"/>
    <property type="match status" value="1"/>
</dbReference>